<dbReference type="Proteomes" id="UP001597181">
    <property type="component" value="Unassembled WGS sequence"/>
</dbReference>
<dbReference type="InterPro" id="IPR050836">
    <property type="entry name" value="SDS22/Internalin_LRR"/>
</dbReference>
<keyword evidence="7" id="KW-0572">Peptidoglycan-anchor</keyword>
<evidence type="ECO:0000256" key="3">
    <source>
        <dbReference type="ARBA" id="ARBA00022614"/>
    </source>
</evidence>
<keyword evidence="4 10" id="KW-0732">Signal</keyword>
<feature type="domain" description="Gram-positive cocci surface proteins LPxTG" evidence="11">
    <location>
        <begin position="665"/>
        <end position="699"/>
    </location>
</feature>
<keyword evidence="9" id="KW-0812">Transmembrane</keyword>
<reference evidence="13" key="1">
    <citation type="journal article" date="2019" name="Int. J. Syst. Evol. Microbiol.">
        <title>The Global Catalogue of Microorganisms (GCM) 10K type strain sequencing project: providing services to taxonomists for standard genome sequencing and annotation.</title>
        <authorList>
            <consortium name="The Broad Institute Genomics Platform"/>
            <consortium name="The Broad Institute Genome Sequencing Center for Infectious Disease"/>
            <person name="Wu L."/>
            <person name="Ma J."/>
        </authorList>
    </citation>
    <scope>NUCLEOTIDE SEQUENCE [LARGE SCALE GENOMIC DNA]</scope>
    <source>
        <strain evidence="13">CCUG 50213</strain>
    </source>
</reference>
<dbReference type="PANTHER" id="PTHR46652:SF3">
    <property type="entry name" value="LEUCINE-RICH REPEAT-CONTAINING PROTEIN 9"/>
    <property type="match status" value="1"/>
</dbReference>
<dbReference type="InterPro" id="IPR032675">
    <property type="entry name" value="LRR_dom_sf"/>
</dbReference>
<feature type="chain" id="PRO_5046047217" evidence="10">
    <location>
        <begin position="43"/>
        <end position="699"/>
    </location>
</feature>
<dbReference type="PANTHER" id="PTHR46652">
    <property type="entry name" value="LEUCINE-RICH REPEAT AND IQ DOMAIN-CONTAINING PROTEIN 1-RELATED"/>
    <property type="match status" value="1"/>
</dbReference>
<evidence type="ECO:0000256" key="8">
    <source>
        <dbReference type="SAM" id="MobiDB-lite"/>
    </source>
</evidence>
<evidence type="ECO:0000313" key="13">
    <source>
        <dbReference type="Proteomes" id="UP001597181"/>
    </source>
</evidence>
<keyword evidence="5" id="KW-0677">Repeat</keyword>
<evidence type="ECO:0000256" key="9">
    <source>
        <dbReference type="SAM" id="Phobius"/>
    </source>
</evidence>
<dbReference type="PROSITE" id="PS50847">
    <property type="entry name" value="GRAM_POS_ANCHORING"/>
    <property type="match status" value="1"/>
</dbReference>
<dbReference type="RefSeq" id="WP_343962212.1">
    <property type="nucleotide sequence ID" value="NZ_BAAAKZ010000015.1"/>
</dbReference>
<feature type="region of interest" description="Disordered" evidence="8">
    <location>
        <begin position="390"/>
        <end position="414"/>
    </location>
</feature>
<dbReference type="EMBL" id="JBHTLY010000010">
    <property type="protein sequence ID" value="MFD1203287.1"/>
    <property type="molecule type" value="Genomic_DNA"/>
</dbReference>
<dbReference type="Gene3D" id="2.60.40.2030">
    <property type="match status" value="1"/>
</dbReference>
<sequence length="699" mass="71194">MTGSTRAPISAARPRAARWLGALATATLAVAAVAVTPLPAHAAFGVIVDEGLAYCVNVSLSRDRPVTQEITHADLQALPLQFRCTEGPGVKSFAGFEGATRTLSVTLGVAPHSLTAPYSLAPLALMPKLGRLMLTDVPVSNAAFAALPASASLHTIEIAGAPELSDLSPLAGNVSLTTLAFTRLPALTNLTGLGDLSKLKSLDLGHNAALTNLSPLASAVSLETLTVQSTTVSDIGPLAGLTNLSTLTAPNARITSLTPLAELTQLRSVSVSNNMLSSLDGIENSAGLQHLRASDNALTDGIAALANKPQLTHVELRNTQTTSLAVLAASTQIAHLDANDNRISSLVGLREPGEATTLTVRTQNLDAPTQYVPRNASSFRVDATGQVTLRDGTTFPDLTDRAGGHTGPSPDPELPLLRFAPTPNASALRYSFTSGTDANVFSGNVTMPIVWSEITSTDTLTGRVGDRLEHPVTVTDGFPTAEFSLGNDAPSWLSIDASTGVLSGTPSVAGPTTVELRATDALGNTITQLLTITVADAAPSAISIGADQQGTAGAPLRFTLTRENAVEHPWSGEASVEVSTVDGTAQAGTDYAAFAARITWAAGDTAPKTVTVQTAPVATAATTTKTFSVRLSEPAAHTMIADRAAATGTISAAGSGTGPAAGGAIAATGETASVLPWLGAGAALLAAGAGALAARRRLR</sequence>
<dbReference type="InterPro" id="IPR006644">
    <property type="entry name" value="Cadg"/>
</dbReference>
<evidence type="ECO:0000256" key="5">
    <source>
        <dbReference type="ARBA" id="ARBA00022737"/>
    </source>
</evidence>
<dbReference type="SMART" id="SM00237">
    <property type="entry name" value="Calx_beta"/>
    <property type="match status" value="1"/>
</dbReference>
<evidence type="ECO:0000259" key="11">
    <source>
        <dbReference type="PROSITE" id="PS50847"/>
    </source>
</evidence>
<feature type="transmembrane region" description="Helical" evidence="9">
    <location>
        <begin position="674"/>
        <end position="694"/>
    </location>
</feature>
<dbReference type="SMART" id="SM00365">
    <property type="entry name" value="LRR_SD22"/>
    <property type="match status" value="4"/>
</dbReference>
<proteinExistence type="predicted"/>
<dbReference type="Gene3D" id="2.60.40.10">
    <property type="entry name" value="Immunoglobulins"/>
    <property type="match status" value="1"/>
</dbReference>
<dbReference type="InterPro" id="IPR003644">
    <property type="entry name" value="Calx_beta"/>
</dbReference>
<dbReference type="Pfam" id="PF03160">
    <property type="entry name" value="Calx-beta"/>
    <property type="match status" value="1"/>
</dbReference>
<dbReference type="SMART" id="SM00736">
    <property type="entry name" value="CADG"/>
    <property type="match status" value="1"/>
</dbReference>
<dbReference type="SUPFAM" id="SSF49313">
    <property type="entry name" value="Cadherin-like"/>
    <property type="match status" value="1"/>
</dbReference>
<dbReference type="Pfam" id="PF05345">
    <property type="entry name" value="He_PIG"/>
    <property type="match status" value="1"/>
</dbReference>
<evidence type="ECO:0000256" key="2">
    <source>
        <dbReference type="ARBA" id="ARBA00022525"/>
    </source>
</evidence>
<evidence type="ECO:0000313" key="12">
    <source>
        <dbReference type="EMBL" id="MFD1203287.1"/>
    </source>
</evidence>
<dbReference type="Gene3D" id="3.80.10.10">
    <property type="entry name" value="Ribonuclease Inhibitor"/>
    <property type="match status" value="1"/>
</dbReference>
<evidence type="ECO:0000256" key="4">
    <source>
        <dbReference type="ARBA" id="ARBA00022729"/>
    </source>
</evidence>
<accession>A0ABW3TS26</accession>
<gene>
    <name evidence="12" type="ORF">ACFQ3U_15425</name>
</gene>
<keyword evidence="9" id="KW-0472">Membrane</keyword>
<name>A0ABW3TS26_9MICO</name>
<organism evidence="12 13">
    <name type="scientific">Leucobacter albus</name>
    <dbReference type="NCBI Taxonomy" id="272210"/>
    <lineage>
        <taxon>Bacteria</taxon>
        <taxon>Bacillati</taxon>
        <taxon>Actinomycetota</taxon>
        <taxon>Actinomycetes</taxon>
        <taxon>Micrococcales</taxon>
        <taxon>Microbacteriaceae</taxon>
        <taxon>Leucobacter</taxon>
    </lineage>
</organism>
<keyword evidence="2" id="KW-0964">Secreted</keyword>
<evidence type="ECO:0000256" key="6">
    <source>
        <dbReference type="ARBA" id="ARBA00022837"/>
    </source>
</evidence>
<feature type="signal peptide" evidence="10">
    <location>
        <begin position="1"/>
        <end position="42"/>
    </location>
</feature>
<dbReference type="InterPro" id="IPR015919">
    <property type="entry name" value="Cadherin-like_sf"/>
</dbReference>
<keyword evidence="13" id="KW-1185">Reference proteome</keyword>
<protein>
    <submittedName>
        <fullName evidence="12">Ig domain-containing protein</fullName>
    </submittedName>
</protein>
<dbReference type="InterPro" id="IPR013783">
    <property type="entry name" value="Ig-like_fold"/>
</dbReference>
<evidence type="ECO:0000256" key="1">
    <source>
        <dbReference type="ARBA" id="ARBA00022512"/>
    </source>
</evidence>
<dbReference type="InterPro" id="IPR019931">
    <property type="entry name" value="LPXTG_anchor"/>
</dbReference>
<evidence type="ECO:0000256" key="10">
    <source>
        <dbReference type="SAM" id="SignalP"/>
    </source>
</evidence>
<keyword evidence="1" id="KW-0134">Cell wall</keyword>
<keyword evidence="9" id="KW-1133">Transmembrane helix</keyword>
<keyword evidence="3" id="KW-0433">Leucine-rich repeat</keyword>
<comment type="caution">
    <text evidence="12">The sequence shown here is derived from an EMBL/GenBank/DDBJ whole genome shotgun (WGS) entry which is preliminary data.</text>
</comment>
<dbReference type="InterPro" id="IPR038081">
    <property type="entry name" value="CalX-like_sf"/>
</dbReference>
<evidence type="ECO:0000256" key="7">
    <source>
        <dbReference type="ARBA" id="ARBA00023088"/>
    </source>
</evidence>
<keyword evidence="6" id="KW-0106">Calcium</keyword>
<dbReference type="SUPFAM" id="SSF141072">
    <property type="entry name" value="CalX-like"/>
    <property type="match status" value="1"/>
</dbReference>
<dbReference type="SUPFAM" id="SSF52058">
    <property type="entry name" value="L domain-like"/>
    <property type="match status" value="1"/>
</dbReference>